<dbReference type="AlphaFoldDB" id="A0AA38HAH2"/>
<evidence type="ECO:0000259" key="7">
    <source>
        <dbReference type="Pfam" id="PF05645"/>
    </source>
</evidence>
<keyword evidence="2 6" id="KW-0240">DNA-directed RNA polymerase</keyword>
<dbReference type="PANTHER" id="PTHR12949:SF0">
    <property type="entry name" value="DNA-DIRECTED RNA POLYMERASE III SUBUNIT RPC3"/>
    <property type="match status" value="1"/>
</dbReference>
<dbReference type="RefSeq" id="XP_052947017.1">
    <property type="nucleotide sequence ID" value="XM_053092300.1"/>
</dbReference>
<evidence type="ECO:0000256" key="2">
    <source>
        <dbReference type="ARBA" id="ARBA00022478"/>
    </source>
</evidence>
<dbReference type="Gene3D" id="1.10.10.10">
    <property type="entry name" value="Winged helix-like DNA-binding domain superfamily/Winged helix DNA-binding domain"/>
    <property type="match status" value="3"/>
</dbReference>
<evidence type="ECO:0000256" key="4">
    <source>
        <dbReference type="ARBA" id="ARBA00023242"/>
    </source>
</evidence>
<comment type="function">
    <text evidence="5 6">DNA-dependent RNA polymerase catalyzes the transcription of DNA into RNA using the four ribonucleoside triphosphates as substrates. Specific core component of RNA polymerase III which synthesizes small RNAs, such as 5S rRNA and tRNAs.</text>
</comment>
<dbReference type="GeneID" id="77731505"/>
<keyword evidence="11" id="KW-1185">Reference proteome</keyword>
<evidence type="ECO:0000256" key="5">
    <source>
        <dbReference type="ARBA" id="ARBA00025127"/>
    </source>
</evidence>
<dbReference type="InterPro" id="IPR055207">
    <property type="entry name" value="POLR3C_WHD"/>
</dbReference>
<dbReference type="InterPro" id="IPR013197">
    <property type="entry name" value="RNA_pol_III_RPC82-rel_HTH"/>
</dbReference>
<dbReference type="PANTHER" id="PTHR12949">
    <property type="entry name" value="RNA POLYMERASE III DNA DIRECTED -RELATED"/>
    <property type="match status" value="1"/>
</dbReference>
<reference evidence="10" key="1">
    <citation type="journal article" date="2022" name="G3 (Bethesda)">
        <title>High quality genome of the basidiomycete yeast Dioszegia hungarica PDD-24b-2 isolated from cloud water.</title>
        <authorList>
            <person name="Jarrige D."/>
            <person name="Haridas S."/>
            <person name="Bleykasten-Grosshans C."/>
            <person name="Joly M."/>
            <person name="Nadalig T."/>
            <person name="Sancelme M."/>
            <person name="Vuilleumier S."/>
            <person name="Grigoriev I.V."/>
            <person name="Amato P."/>
            <person name="Bringel F."/>
        </authorList>
    </citation>
    <scope>NUCLEOTIDE SEQUENCE</scope>
    <source>
        <strain evidence="10">PDD-24b-2</strain>
    </source>
</reference>
<comment type="subunit">
    <text evidence="6">Component of the RNA polymerase III (Pol III) complex consisting of 17 subunits.</text>
</comment>
<dbReference type="GO" id="GO:0005666">
    <property type="term" value="C:RNA polymerase III complex"/>
    <property type="evidence" value="ECO:0007669"/>
    <property type="project" value="UniProtKB-UniRule"/>
</dbReference>
<dbReference type="GO" id="GO:0003697">
    <property type="term" value="F:single-stranded DNA binding"/>
    <property type="evidence" value="ECO:0007669"/>
    <property type="project" value="UniProtKB-UniRule"/>
</dbReference>
<proteinExistence type="inferred from homology"/>
<sequence>MSGVTRGQGKEAVRLCEHIVRQAFGNVVCRVASVLLNRGRLPILILSRLSALTRKSTAASLLILMQHNLVQTTSLTLLPDPPQGMSSSDDQYEFDVSECLHRLRYGRVLALTAGWPTFGKLASTAEEIVRMVMLYGKVKVRDLRGSLAGDGDAIRASAVQEAMLLLVRWRFLIPTCPELQILEAEIIQRRYNHLKTQTQRNSGAKVLSANQINEARLSARNQVLNERDALQALEKVLTRREKINKKRKKGEDEYDYDLKPDVSLRINHDRYGILIRDELIVKAAEDRWNVGAGIVMRAVCSAAVNEHSTLSEARTGTDVMFNEIIARIPHEAYPVLGPGIIGGTSKSTADIVRAYLAILAGEDQMLANGSAFLSKTSSTNPAYKIELERVCVKIREALLSELVRQRVGEKAGRVLAVVTKAKIASEQTVRDCAMLPLKDARIHLARLQKLNLVETTEVPKSGAKMRINMPSAAEYHLWSVDLPRVYNSLLSNIYKTIGNTIQRRAAEVEKRTTLLEREAKAVRLGGRALLQTKDQNDLGSLEESVKKLVTGQERSDLVAFILRDLPGWPAK</sequence>
<dbReference type="InterPro" id="IPR008806">
    <property type="entry name" value="RNA_pol_III_Rpc82_C"/>
</dbReference>
<evidence type="ECO:0000256" key="1">
    <source>
        <dbReference type="ARBA" id="ARBA00004123"/>
    </source>
</evidence>
<dbReference type="Pfam" id="PF05645">
    <property type="entry name" value="RNA_pol_Rpc82"/>
    <property type="match status" value="1"/>
</dbReference>
<accession>A0AA38HAH2</accession>
<dbReference type="Pfam" id="PF08221">
    <property type="entry name" value="HTH_9"/>
    <property type="match status" value="1"/>
</dbReference>
<keyword evidence="4 6" id="KW-0539">Nucleus</keyword>
<protein>
    <recommendedName>
        <fullName evidence="6">DNA-directed RNA polymerase III subunit RPC3</fullName>
        <shortName evidence="6">RNA polymerase III subunit C3</shortName>
    </recommendedName>
</protein>
<dbReference type="GO" id="GO:0006351">
    <property type="term" value="P:DNA-templated transcription"/>
    <property type="evidence" value="ECO:0007669"/>
    <property type="project" value="InterPro"/>
</dbReference>
<dbReference type="InterPro" id="IPR039748">
    <property type="entry name" value="RPC3"/>
</dbReference>
<evidence type="ECO:0000313" key="11">
    <source>
        <dbReference type="Proteomes" id="UP001164286"/>
    </source>
</evidence>
<evidence type="ECO:0000313" key="10">
    <source>
        <dbReference type="EMBL" id="KAI9637240.1"/>
    </source>
</evidence>
<evidence type="ECO:0000259" key="9">
    <source>
        <dbReference type="Pfam" id="PF22536"/>
    </source>
</evidence>
<feature type="domain" description="RNA polymerase III subunit RPC82-related helix-turn-helix" evidence="8">
    <location>
        <begin position="15"/>
        <end position="71"/>
    </location>
</feature>
<comment type="caution">
    <text evidence="10">The sequence shown here is derived from an EMBL/GenBank/DDBJ whole genome shotgun (WGS) entry which is preliminary data.</text>
</comment>
<evidence type="ECO:0000256" key="6">
    <source>
        <dbReference type="RuleBase" id="RU367076"/>
    </source>
</evidence>
<dbReference type="Proteomes" id="UP001164286">
    <property type="component" value="Unassembled WGS sequence"/>
</dbReference>
<keyword evidence="3 6" id="KW-0804">Transcription</keyword>
<evidence type="ECO:0000259" key="8">
    <source>
        <dbReference type="Pfam" id="PF08221"/>
    </source>
</evidence>
<feature type="domain" description="DNA-directed RNA polymerase III subunit RPC3 winged-helix" evidence="9">
    <location>
        <begin position="400"/>
        <end position="465"/>
    </location>
</feature>
<dbReference type="Pfam" id="PF22536">
    <property type="entry name" value="WHD_POLR3C"/>
    <property type="match status" value="1"/>
</dbReference>
<organism evidence="10 11">
    <name type="scientific">Dioszegia hungarica</name>
    <dbReference type="NCBI Taxonomy" id="4972"/>
    <lineage>
        <taxon>Eukaryota</taxon>
        <taxon>Fungi</taxon>
        <taxon>Dikarya</taxon>
        <taxon>Basidiomycota</taxon>
        <taxon>Agaricomycotina</taxon>
        <taxon>Tremellomycetes</taxon>
        <taxon>Tremellales</taxon>
        <taxon>Bulleribasidiaceae</taxon>
        <taxon>Dioszegia</taxon>
    </lineage>
</organism>
<feature type="domain" description="RNA polymerase III Rpc82 C -terminal" evidence="7">
    <location>
        <begin position="189"/>
        <end position="313"/>
    </location>
</feature>
<dbReference type="EMBL" id="JAKWFO010000004">
    <property type="protein sequence ID" value="KAI9637240.1"/>
    <property type="molecule type" value="Genomic_DNA"/>
</dbReference>
<evidence type="ECO:0000256" key="3">
    <source>
        <dbReference type="ARBA" id="ARBA00023163"/>
    </source>
</evidence>
<name>A0AA38HAH2_9TREE</name>
<gene>
    <name evidence="10" type="ORF">MKK02DRAFT_43160</name>
</gene>
<comment type="subcellular location">
    <subcellularLocation>
        <location evidence="1 6">Nucleus</location>
    </subcellularLocation>
</comment>
<comment type="similarity">
    <text evidence="6">Belongs to the RNA polymerase beta chain family.</text>
</comment>
<dbReference type="InterPro" id="IPR036388">
    <property type="entry name" value="WH-like_DNA-bd_sf"/>
</dbReference>